<feature type="coiled-coil region" evidence="2">
    <location>
        <begin position="1471"/>
        <end position="1505"/>
    </location>
</feature>
<dbReference type="EMBL" id="JBHTIL010000009">
    <property type="protein sequence ID" value="MFD0928117.1"/>
    <property type="molecule type" value="Genomic_DNA"/>
</dbReference>
<feature type="compositionally biased region" description="Basic and acidic residues" evidence="3">
    <location>
        <begin position="1509"/>
        <end position="1540"/>
    </location>
</feature>
<reference evidence="6" key="1">
    <citation type="journal article" date="2019" name="Int. J. Syst. Evol. Microbiol.">
        <title>The Global Catalogue of Microorganisms (GCM) 10K type strain sequencing project: providing services to taxonomists for standard genome sequencing and annotation.</title>
        <authorList>
            <consortium name="The Broad Institute Genomics Platform"/>
            <consortium name="The Broad Institute Genome Sequencing Center for Infectious Disease"/>
            <person name="Wu L."/>
            <person name="Ma J."/>
        </authorList>
    </citation>
    <scope>NUCLEOTIDE SEQUENCE [LARGE SCALE GENOMIC DNA]</scope>
    <source>
        <strain evidence="6">CCUG 50873</strain>
    </source>
</reference>
<evidence type="ECO:0000259" key="4">
    <source>
        <dbReference type="Pfam" id="PF10145"/>
    </source>
</evidence>
<keyword evidence="6" id="KW-1185">Reference proteome</keyword>
<feature type="region of interest" description="Disordered" evidence="3">
    <location>
        <begin position="1509"/>
        <end position="1590"/>
    </location>
</feature>
<dbReference type="InterPro" id="IPR010090">
    <property type="entry name" value="Phage_tape_meas"/>
</dbReference>
<feature type="region of interest" description="Disordered" evidence="3">
    <location>
        <begin position="1370"/>
        <end position="1395"/>
    </location>
</feature>
<proteinExistence type="predicted"/>
<sequence length="1777" mass="183706">MTGGVAGVAAAMKSAVTSGMDFTTSLNTLRSVASASSQQVAQVGAKARELGTDNQLAATSSVDAAQAMLELAKGGFTVDQSMQAARGTLQLAAAAQISAADAATIQSQALQAFGKDASFAGTASDILANAANQSSAEITDIANALQQGGAVANQFGLSMQDTAATVSLLANAGIQGSDAGTLLKSALLALTDTSKPAQAAMDDLGLTVYDAQGKFVGMESLFGQLQAASQRMTPQMYQQATATLFGSDAARIAGVAAQQGAVGFDKMRDAMGKQGAAAEVAAAKMNGLPGAWERFKNSAQDAGLAFYDAVQGPLTSAANWGADAIGKISDGASKLGPTVRDIFASISDAFTSAGGPEMVTDWGQRLMWVLSSLGGSAADLMPLVGNLFEMFGEASAIVAAVGIETFVTALETAAELLSATVVPVLQLGNSVLESMQPVVVGAIAAWLGWRLVGPALAGVRTQVTTLGATAATTSGRLMTLAMANRAVVTAGAAGSVTMGRFGSMIAQVGQRAPVVARMQQSFVQAAAGADRFGRSAGAVAAAGTGMRAAGAGIAGVFGGPVGLALTGAALGVTYFTSQAAKSKQTTEAYRDATKGLASAQDTLSEAYTKSRGAMNDDTVRAATSAYEAYRTKLGAAEAQRRSWYQVSQAHQGDLNEQADEAKAAAAGFDKLGLSNKEVAQAFSGTEPMYQNIRSQLAAMGDAGAPALAAFDRMRQGAILSQQAASRVKPGVDELGEAMRIMGDKGASAEDKLNALKAAMDAMNPARSKTEAMAQYGDTVRQAAEAVQQVNGTAFDQSGQLNAMTEAGGNLNRVLQDLADKSGAVATSGGNMGAVSQQNEQIFQQLAAQTGQSVESIRALYQSLGGQTVDLSVRLQGAPQVTQQLGAISQAWNRTPTEKTITLNQDAVNADTAAALQRMNINVRNIPGTKQVEITANDAIAQQRILLVTQNMSVLGALKANPTADLNTFTFNAKNDEARAALTALQGMKPTPQAGMIIQDLLNGQSVSMSKLDELARTTANPQAKLEIEKIMANIATVNTGLNNASRPRTAQINAVVKTVSEIQQDILRSNPGIPASAFSNADGSIRSYAQGGIAALESYANGGALRNPAILPGRGRGSLYQTPAGPAVAAEGETVAEAWIPFANSKRNRSTDILATVADVFGYSLVPKDNLPNTLSGMAGAFTGTAASRLLALTGMDRARNGVQSFANGGIRSADEINRFPRDNGLEGAPYAWGGVHWGDCSGAMSAIARYAVGLDPWGGRFATASEGSALSQMGFQQGRGSSGDLRIAYYNGGPGGGHTVGQLPDDTKVEMGGARGNGQVGGGADGPDNPMFTDPWFLKLAPSWKDAGSDPGGFVVTADGGIEYRPGNGNYGASGSSPTGGSSASAGGESAGTSISTRLGSAVGKFFEGQVSSLLSVLSINDSPGALGVISEYENQVRSAKSSGSVDSSALKKSYETAKAEADKRYEAERLKRQQEYEAARAKLEEEKRRAGRDEAKRAEMDRKLAELKTKHQNDDLAAKQRHDDATLKAKQKFDEVSKTGRAMDAAAADGAAAEGASVTDPGTTRPAPGQDMGGRRAAPGGGTGSPVKDAFRAGLRAAWQAGNPWQASDWIVNKESSWNPLAENGKYFGLIQAGADVYAAAGMAPHDPDPTHQGRVFDKYVGDRYGDPMAARAHHEANNWYDQGGTAIGTGLLAKNVIPPERVLSPRQTEAFEAMVRRDFQGGNDALAAKLDELIRLLSVQPRGQAPTYQYSDERSLRLAQDAEKRRINGALAGR</sequence>
<gene>
    <name evidence="5" type="ORF">ACFQ04_20480</name>
</gene>
<dbReference type="Proteomes" id="UP001597068">
    <property type="component" value="Unassembled WGS sequence"/>
</dbReference>
<dbReference type="RefSeq" id="WP_386126563.1">
    <property type="nucleotide sequence ID" value="NZ_JBHTIL010000009.1"/>
</dbReference>
<evidence type="ECO:0000313" key="6">
    <source>
        <dbReference type="Proteomes" id="UP001597068"/>
    </source>
</evidence>
<feature type="domain" description="Phage tail tape measure protein" evidence="4">
    <location>
        <begin position="45"/>
        <end position="246"/>
    </location>
</feature>
<organism evidence="5 6">
    <name type="scientific">Williamsia deligens</name>
    <dbReference type="NCBI Taxonomy" id="321325"/>
    <lineage>
        <taxon>Bacteria</taxon>
        <taxon>Bacillati</taxon>
        <taxon>Actinomycetota</taxon>
        <taxon>Actinomycetes</taxon>
        <taxon>Mycobacteriales</taxon>
        <taxon>Nocardiaceae</taxon>
        <taxon>Williamsia</taxon>
    </lineage>
</organism>
<protein>
    <submittedName>
        <fullName evidence="5">Phage tail tape measure protein</fullName>
    </submittedName>
</protein>
<evidence type="ECO:0000313" key="5">
    <source>
        <dbReference type="EMBL" id="MFD0928117.1"/>
    </source>
</evidence>
<evidence type="ECO:0000256" key="1">
    <source>
        <dbReference type="ARBA" id="ARBA00022612"/>
    </source>
</evidence>
<accession>A0ABW3GDE3</accession>
<keyword evidence="1" id="KW-1188">Viral release from host cell</keyword>
<dbReference type="CDD" id="cd22249">
    <property type="entry name" value="UDM1_RNF168_RNF169-like"/>
    <property type="match status" value="1"/>
</dbReference>
<dbReference type="PANTHER" id="PTHR37813:SF1">
    <property type="entry name" value="FELS-2 PROPHAGE PROTEIN"/>
    <property type="match status" value="1"/>
</dbReference>
<comment type="caution">
    <text evidence="5">The sequence shown here is derived from an EMBL/GenBank/DDBJ whole genome shotgun (WGS) entry which is preliminary data.</text>
</comment>
<dbReference type="Pfam" id="PF10145">
    <property type="entry name" value="PhageMin_Tail"/>
    <property type="match status" value="1"/>
</dbReference>
<dbReference type="PANTHER" id="PTHR37813">
    <property type="entry name" value="FELS-2 PROPHAGE PROTEIN"/>
    <property type="match status" value="1"/>
</dbReference>
<feature type="compositionally biased region" description="Low complexity" evidence="3">
    <location>
        <begin position="1374"/>
        <end position="1395"/>
    </location>
</feature>
<evidence type="ECO:0000256" key="2">
    <source>
        <dbReference type="SAM" id="Coils"/>
    </source>
</evidence>
<dbReference type="NCBIfam" id="TIGR01760">
    <property type="entry name" value="tape_meas_TP901"/>
    <property type="match status" value="1"/>
</dbReference>
<feature type="compositionally biased region" description="Low complexity" evidence="3">
    <location>
        <begin position="1544"/>
        <end position="1558"/>
    </location>
</feature>
<name>A0ABW3GDE3_9NOCA</name>
<keyword evidence="2" id="KW-0175">Coiled coil</keyword>
<evidence type="ECO:0000256" key="3">
    <source>
        <dbReference type="SAM" id="MobiDB-lite"/>
    </source>
</evidence>